<dbReference type="KEGG" id="pfj:MYCFIDRAFT_172531"/>
<proteinExistence type="predicted"/>
<evidence type="ECO:0000313" key="3">
    <source>
        <dbReference type="Proteomes" id="UP000016932"/>
    </source>
</evidence>
<dbReference type="RefSeq" id="XP_007923981.1">
    <property type="nucleotide sequence ID" value="XM_007925790.1"/>
</dbReference>
<accession>M3BC38</accession>
<reference evidence="2 3" key="1">
    <citation type="journal article" date="2012" name="PLoS Pathog.">
        <title>Diverse lifestyles and strategies of plant pathogenesis encoded in the genomes of eighteen Dothideomycetes fungi.</title>
        <authorList>
            <person name="Ohm R.A."/>
            <person name="Feau N."/>
            <person name="Henrissat B."/>
            <person name="Schoch C.L."/>
            <person name="Horwitz B.A."/>
            <person name="Barry K.W."/>
            <person name="Condon B.J."/>
            <person name="Copeland A.C."/>
            <person name="Dhillon B."/>
            <person name="Glaser F."/>
            <person name="Hesse C.N."/>
            <person name="Kosti I."/>
            <person name="LaButti K."/>
            <person name="Lindquist E.A."/>
            <person name="Lucas S."/>
            <person name="Salamov A.A."/>
            <person name="Bradshaw R.E."/>
            <person name="Ciuffetti L."/>
            <person name="Hamelin R.C."/>
            <person name="Kema G.H.J."/>
            <person name="Lawrence C."/>
            <person name="Scott J.A."/>
            <person name="Spatafora J.W."/>
            <person name="Turgeon B.G."/>
            <person name="de Wit P.J.G.M."/>
            <person name="Zhong S."/>
            <person name="Goodwin S.B."/>
            <person name="Grigoriev I.V."/>
        </authorList>
    </citation>
    <scope>NUCLEOTIDE SEQUENCE [LARGE SCALE GENOMIC DNA]</scope>
    <source>
        <strain evidence="2 3">CIRAD86</strain>
    </source>
</reference>
<organism evidence="2 3">
    <name type="scientific">Pseudocercospora fijiensis (strain CIRAD86)</name>
    <name type="common">Black leaf streak disease fungus</name>
    <name type="synonym">Mycosphaerella fijiensis</name>
    <dbReference type="NCBI Taxonomy" id="383855"/>
    <lineage>
        <taxon>Eukaryota</taxon>
        <taxon>Fungi</taxon>
        <taxon>Dikarya</taxon>
        <taxon>Ascomycota</taxon>
        <taxon>Pezizomycotina</taxon>
        <taxon>Dothideomycetes</taxon>
        <taxon>Dothideomycetidae</taxon>
        <taxon>Mycosphaerellales</taxon>
        <taxon>Mycosphaerellaceae</taxon>
        <taxon>Pseudocercospora</taxon>
    </lineage>
</organism>
<evidence type="ECO:0000256" key="1">
    <source>
        <dbReference type="SAM" id="MobiDB-lite"/>
    </source>
</evidence>
<gene>
    <name evidence="2" type="ORF">MYCFIDRAFT_172531</name>
</gene>
<feature type="region of interest" description="Disordered" evidence="1">
    <location>
        <begin position="1"/>
        <end position="23"/>
    </location>
</feature>
<dbReference type="VEuPathDB" id="FungiDB:MYCFIDRAFT_172531"/>
<name>M3BC38_PSEFD</name>
<dbReference type="AlphaFoldDB" id="M3BC38"/>
<evidence type="ECO:0000313" key="2">
    <source>
        <dbReference type="EMBL" id="EME86842.1"/>
    </source>
</evidence>
<dbReference type="EMBL" id="KB446556">
    <property type="protein sequence ID" value="EME86842.1"/>
    <property type="molecule type" value="Genomic_DNA"/>
</dbReference>
<dbReference type="HOGENOM" id="CLU_2122125_0_0_1"/>
<protein>
    <submittedName>
        <fullName evidence="2">Uncharacterized protein</fullName>
    </submittedName>
</protein>
<dbReference type="GeneID" id="19332808"/>
<keyword evidence="3" id="KW-1185">Reference proteome</keyword>
<sequence>MNVREDEKSKAEDKSSKVPRSHEIVERDLSMPAKLFHQKANWSFWTSLTPPAASPAGLKQHYYDSVHDYDGPKQFLPQNRATLRQCGWWEVLASRPRLWKHAYVEVRLSSFKPG</sequence>
<dbReference type="Proteomes" id="UP000016932">
    <property type="component" value="Unassembled WGS sequence"/>
</dbReference>